<sequence>MGANMDAKAASDESYRDNTPVIELVNLCKSYHVGDMDVPILKSINLRVMPGEFVAIMGPSGSGKSTLMNMIGCLDRPNCGQVLLMGKDVDTLSDPELAKLRGMEIGFVFQNFNLVPRLTTLQNVELPTYANKKPGVDAREKAKQLVEMVGLKERMNYKPSEMSGGQQQRIAIARALINDPSLILADEPTGNLDSVTGDEIMAIFSDLHKKGRTIVMITHDSDLAEYADRVIYLKDGIIDNN</sequence>
<dbReference type="GO" id="GO:0005886">
    <property type="term" value="C:plasma membrane"/>
    <property type="evidence" value="ECO:0007669"/>
    <property type="project" value="TreeGrafter"/>
</dbReference>
<dbReference type="FunFam" id="3.40.50.300:FF:000032">
    <property type="entry name" value="Export ABC transporter ATP-binding protein"/>
    <property type="match status" value="1"/>
</dbReference>
<evidence type="ECO:0000259" key="4">
    <source>
        <dbReference type="PROSITE" id="PS50893"/>
    </source>
</evidence>
<accession>A0A7Z8P1S3</accession>
<dbReference type="InterPro" id="IPR017911">
    <property type="entry name" value="MacB-like_ATP-bd"/>
</dbReference>
<dbReference type="InterPro" id="IPR017871">
    <property type="entry name" value="ABC_transporter-like_CS"/>
</dbReference>
<evidence type="ECO:0000313" key="5">
    <source>
        <dbReference type="EMBL" id="TQD25051.1"/>
    </source>
</evidence>
<dbReference type="CDD" id="cd03255">
    <property type="entry name" value="ABC_MJ0796_LolCDE_FtsE"/>
    <property type="match status" value="1"/>
</dbReference>
<dbReference type="PROSITE" id="PS00211">
    <property type="entry name" value="ABC_TRANSPORTER_1"/>
    <property type="match status" value="1"/>
</dbReference>
<dbReference type="SUPFAM" id="SSF52540">
    <property type="entry name" value="P-loop containing nucleoside triphosphate hydrolases"/>
    <property type="match status" value="1"/>
</dbReference>
<dbReference type="EMBL" id="VIAQ01000015">
    <property type="protein sequence ID" value="TQD25051.1"/>
    <property type="molecule type" value="Genomic_DNA"/>
</dbReference>
<evidence type="ECO:0000256" key="1">
    <source>
        <dbReference type="ARBA" id="ARBA00022448"/>
    </source>
</evidence>
<name>A0A7Z8P1S3_9EURY</name>
<dbReference type="InterPro" id="IPR015854">
    <property type="entry name" value="ABC_transpr_LolD-like"/>
</dbReference>
<gene>
    <name evidence="5" type="ORF">FKV42_08315</name>
</gene>
<dbReference type="InterPro" id="IPR027417">
    <property type="entry name" value="P-loop_NTPase"/>
</dbReference>
<dbReference type="SMART" id="SM00382">
    <property type="entry name" value="AAA"/>
    <property type="match status" value="1"/>
</dbReference>
<dbReference type="GO" id="GO:0005524">
    <property type="term" value="F:ATP binding"/>
    <property type="evidence" value="ECO:0007669"/>
    <property type="project" value="UniProtKB-KW"/>
</dbReference>
<keyword evidence="6" id="KW-1185">Reference proteome</keyword>
<dbReference type="PANTHER" id="PTHR24220:SF86">
    <property type="entry name" value="ABC TRANSPORTER ABCH.1"/>
    <property type="match status" value="1"/>
</dbReference>
<proteinExistence type="predicted"/>
<dbReference type="GO" id="GO:0016887">
    <property type="term" value="F:ATP hydrolysis activity"/>
    <property type="evidence" value="ECO:0007669"/>
    <property type="project" value="InterPro"/>
</dbReference>
<dbReference type="PANTHER" id="PTHR24220">
    <property type="entry name" value="IMPORT ATP-BINDING PROTEIN"/>
    <property type="match status" value="1"/>
</dbReference>
<evidence type="ECO:0000313" key="6">
    <source>
        <dbReference type="Proteomes" id="UP000319335"/>
    </source>
</evidence>
<dbReference type="Proteomes" id="UP000319335">
    <property type="component" value="Unassembled WGS sequence"/>
</dbReference>
<evidence type="ECO:0000256" key="2">
    <source>
        <dbReference type="ARBA" id="ARBA00022741"/>
    </source>
</evidence>
<dbReference type="GO" id="GO:0022857">
    <property type="term" value="F:transmembrane transporter activity"/>
    <property type="evidence" value="ECO:0007669"/>
    <property type="project" value="UniProtKB-ARBA"/>
</dbReference>
<organism evidence="5 6">
    <name type="scientific">Methanolobus vulcani</name>
    <dbReference type="NCBI Taxonomy" id="38026"/>
    <lineage>
        <taxon>Archaea</taxon>
        <taxon>Methanobacteriati</taxon>
        <taxon>Methanobacteriota</taxon>
        <taxon>Stenosarchaea group</taxon>
        <taxon>Methanomicrobia</taxon>
        <taxon>Methanosarcinales</taxon>
        <taxon>Methanosarcinaceae</taxon>
        <taxon>Methanolobus</taxon>
    </lineage>
</organism>
<reference evidence="5 6" key="1">
    <citation type="submission" date="2019-06" db="EMBL/GenBank/DDBJ databases">
        <title>Draft genome sequence of Methanolobus vulcani B1d.</title>
        <authorList>
            <person name="Creighbaum A.J."/>
            <person name="Ticak T."/>
            <person name="Hariraju D."/>
            <person name="Arivett B.A."/>
            <person name="Ferguson D.J.Jr."/>
        </authorList>
    </citation>
    <scope>NUCLEOTIDE SEQUENCE [LARGE SCALE GENOMIC DNA]</scope>
    <source>
        <strain evidence="5 6">B1d</strain>
    </source>
</reference>
<evidence type="ECO:0000256" key="3">
    <source>
        <dbReference type="ARBA" id="ARBA00022840"/>
    </source>
</evidence>
<dbReference type="GO" id="GO:0098796">
    <property type="term" value="C:membrane protein complex"/>
    <property type="evidence" value="ECO:0007669"/>
    <property type="project" value="UniProtKB-ARBA"/>
</dbReference>
<dbReference type="InterPro" id="IPR003439">
    <property type="entry name" value="ABC_transporter-like_ATP-bd"/>
</dbReference>
<comment type="caution">
    <text evidence="5">The sequence shown here is derived from an EMBL/GenBank/DDBJ whole genome shotgun (WGS) entry which is preliminary data.</text>
</comment>
<dbReference type="Gene3D" id="3.40.50.300">
    <property type="entry name" value="P-loop containing nucleotide triphosphate hydrolases"/>
    <property type="match status" value="1"/>
</dbReference>
<keyword evidence="2" id="KW-0547">Nucleotide-binding</keyword>
<protein>
    <submittedName>
        <fullName evidence="5">ABC transporter ATP-binding protein</fullName>
    </submittedName>
</protein>
<dbReference type="AlphaFoldDB" id="A0A7Z8P1S3"/>
<dbReference type="PROSITE" id="PS50893">
    <property type="entry name" value="ABC_TRANSPORTER_2"/>
    <property type="match status" value="1"/>
</dbReference>
<feature type="domain" description="ABC transporter" evidence="4">
    <location>
        <begin position="22"/>
        <end position="241"/>
    </location>
</feature>
<dbReference type="Pfam" id="PF00005">
    <property type="entry name" value="ABC_tran"/>
    <property type="match status" value="1"/>
</dbReference>
<dbReference type="InterPro" id="IPR003593">
    <property type="entry name" value="AAA+_ATPase"/>
</dbReference>
<keyword evidence="3 5" id="KW-0067">ATP-binding</keyword>
<keyword evidence="1" id="KW-0813">Transport</keyword>